<dbReference type="EMBL" id="VCQU01000001">
    <property type="protein sequence ID" value="NMN94108.1"/>
    <property type="molecule type" value="Genomic_DNA"/>
</dbReference>
<keyword evidence="3" id="KW-0547">Nucleotide-binding</keyword>
<evidence type="ECO:0000256" key="3">
    <source>
        <dbReference type="ARBA" id="ARBA00022741"/>
    </source>
</evidence>
<dbReference type="Proteomes" id="UP000535543">
    <property type="component" value="Unassembled WGS sequence"/>
</dbReference>
<dbReference type="PROSITE" id="PS00584">
    <property type="entry name" value="PFKB_KINASES_2"/>
    <property type="match status" value="1"/>
</dbReference>
<dbReference type="Pfam" id="PF00294">
    <property type="entry name" value="PfkB"/>
    <property type="match status" value="1"/>
</dbReference>
<name>A0A848K9I5_9NOCA</name>
<keyword evidence="5" id="KW-0067">ATP-binding</keyword>
<dbReference type="RefSeq" id="WP_169584800.1">
    <property type="nucleotide sequence ID" value="NZ_VCQU01000001.1"/>
</dbReference>
<proteinExistence type="inferred from homology"/>
<evidence type="ECO:0000256" key="6">
    <source>
        <dbReference type="PIRNR" id="PIRNR000535"/>
    </source>
</evidence>
<dbReference type="GO" id="GO:0005829">
    <property type="term" value="C:cytosol"/>
    <property type="evidence" value="ECO:0007669"/>
    <property type="project" value="TreeGrafter"/>
</dbReference>
<evidence type="ECO:0000256" key="2">
    <source>
        <dbReference type="ARBA" id="ARBA00022679"/>
    </source>
</evidence>
<sequence length="320" mass="32664">MIVTLTANPSIDRTVALTEALQRGALHRAQAATSHPGGKGINVSRVVSAAGVRSVAVLPGNLEDPLLLTLTELGIEHRHVDVAGHARTNLTITEPDGTTTKINESGNLLGAADLARLERVLSEAAATAHWVVLSGSLPPGAPVTWYADLVVMLALSPARIAVDSSDGPLRALAARFPISAPHLLKPNADELAQLTGIDADELERSAAHGDPTLAAKAGRTLVDRGVDTVLATLGSAGAVLITSNGAWHGAPPPITPRSTVGAGDSSLAGYLLAHIDGDGPEECLRHAIAYGAAAAALPGTALPTRHDTDPASVSITQIFG</sequence>
<gene>
    <name evidence="8" type="ORF">FGL95_03540</name>
</gene>
<reference evidence="8 9" key="1">
    <citation type="submission" date="2019-05" db="EMBL/GenBank/DDBJ databases">
        <authorList>
            <person name="Lee S.D."/>
        </authorList>
    </citation>
    <scope>NUCLEOTIDE SEQUENCE [LARGE SCALE GENOMIC DNA]</scope>
    <source>
        <strain evidence="8 9">YC2-7</strain>
    </source>
</reference>
<comment type="similarity">
    <text evidence="1">Belongs to the carbohydrate kinase PfkB family.</text>
</comment>
<evidence type="ECO:0000256" key="4">
    <source>
        <dbReference type="ARBA" id="ARBA00022777"/>
    </source>
</evidence>
<dbReference type="AlphaFoldDB" id="A0A848K9I5"/>
<dbReference type="GO" id="GO:0005524">
    <property type="term" value="F:ATP binding"/>
    <property type="evidence" value="ECO:0007669"/>
    <property type="project" value="UniProtKB-KW"/>
</dbReference>
<dbReference type="InterPro" id="IPR002173">
    <property type="entry name" value="Carboh/pur_kinase_PfkB_CS"/>
</dbReference>
<accession>A0A848K9I5</accession>
<evidence type="ECO:0000259" key="7">
    <source>
        <dbReference type="Pfam" id="PF00294"/>
    </source>
</evidence>
<comment type="caution">
    <text evidence="8">The sequence shown here is derived from an EMBL/GenBank/DDBJ whole genome shotgun (WGS) entry which is preliminary data.</text>
</comment>
<feature type="domain" description="Carbohydrate kinase PfkB" evidence="7">
    <location>
        <begin position="8"/>
        <end position="303"/>
    </location>
</feature>
<protein>
    <submittedName>
        <fullName evidence="8">1-phosphofructokinase family hexose kinase</fullName>
    </submittedName>
</protein>
<keyword evidence="4 8" id="KW-0418">Kinase</keyword>
<dbReference type="InterPro" id="IPR011611">
    <property type="entry name" value="PfkB_dom"/>
</dbReference>
<dbReference type="Gene3D" id="3.40.1190.20">
    <property type="match status" value="1"/>
</dbReference>
<keyword evidence="2 6" id="KW-0808">Transferase</keyword>
<dbReference type="NCBIfam" id="TIGR03168">
    <property type="entry name" value="1-PFK"/>
    <property type="match status" value="1"/>
</dbReference>
<dbReference type="GO" id="GO:0008443">
    <property type="term" value="F:phosphofructokinase activity"/>
    <property type="evidence" value="ECO:0007669"/>
    <property type="project" value="TreeGrafter"/>
</dbReference>
<dbReference type="CDD" id="cd01164">
    <property type="entry name" value="FruK_PfkB_like"/>
    <property type="match status" value="1"/>
</dbReference>
<keyword evidence="9" id="KW-1185">Reference proteome</keyword>
<dbReference type="InterPro" id="IPR029056">
    <property type="entry name" value="Ribokinase-like"/>
</dbReference>
<dbReference type="InterPro" id="IPR017583">
    <property type="entry name" value="Tagatose/fructose_Pkinase"/>
</dbReference>
<evidence type="ECO:0000256" key="1">
    <source>
        <dbReference type="ARBA" id="ARBA00010688"/>
    </source>
</evidence>
<evidence type="ECO:0000313" key="8">
    <source>
        <dbReference type="EMBL" id="NMN94108.1"/>
    </source>
</evidence>
<reference evidence="8 9" key="2">
    <citation type="submission" date="2020-06" db="EMBL/GenBank/DDBJ databases">
        <title>Antribacter stalactiti gen. nov., sp. nov., a new member of the family Nacardiaceae isolated from a cave.</title>
        <authorList>
            <person name="Kim I.S."/>
        </authorList>
    </citation>
    <scope>NUCLEOTIDE SEQUENCE [LARGE SCALE GENOMIC DNA]</scope>
    <source>
        <strain evidence="8 9">YC2-7</strain>
    </source>
</reference>
<dbReference type="PANTHER" id="PTHR46566:SF5">
    <property type="entry name" value="1-PHOSPHOFRUCTOKINASE"/>
    <property type="match status" value="1"/>
</dbReference>
<dbReference type="PIRSF" id="PIRSF000535">
    <property type="entry name" value="1PFK/6PFK/LacC"/>
    <property type="match status" value="1"/>
</dbReference>
<evidence type="ECO:0000256" key="5">
    <source>
        <dbReference type="ARBA" id="ARBA00022840"/>
    </source>
</evidence>
<organism evidence="8 9">
    <name type="scientific">Antrihabitans stalactiti</name>
    <dbReference type="NCBI Taxonomy" id="2584121"/>
    <lineage>
        <taxon>Bacteria</taxon>
        <taxon>Bacillati</taxon>
        <taxon>Actinomycetota</taxon>
        <taxon>Actinomycetes</taxon>
        <taxon>Mycobacteriales</taxon>
        <taxon>Nocardiaceae</taxon>
        <taxon>Antrihabitans</taxon>
    </lineage>
</organism>
<evidence type="ECO:0000313" key="9">
    <source>
        <dbReference type="Proteomes" id="UP000535543"/>
    </source>
</evidence>
<dbReference type="PANTHER" id="PTHR46566">
    <property type="entry name" value="1-PHOSPHOFRUCTOKINASE-RELATED"/>
    <property type="match status" value="1"/>
</dbReference>
<dbReference type="SUPFAM" id="SSF53613">
    <property type="entry name" value="Ribokinase-like"/>
    <property type="match status" value="1"/>
</dbReference>